<dbReference type="InterPro" id="IPR036249">
    <property type="entry name" value="Thioredoxin-like_sf"/>
</dbReference>
<dbReference type="AlphaFoldDB" id="A0A9D4YU78"/>
<evidence type="ECO:0000313" key="4">
    <source>
        <dbReference type="EMBL" id="KAI3426887.1"/>
    </source>
</evidence>
<dbReference type="InterPro" id="IPR006577">
    <property type="entry name" value="UAS"/>
</dbReference>
<proteinExistence type="predicted"/>
<evidence type="ECO:0000256" key="1">
    <source>
        <dbReference type="ARBA" id="ARBA00023054"/>
    </source>
</evidence>
<feature type="region of interest" description="Disordered" evidence="2">
    <location>
        <begin position="305"/>
        <end position="392"/>
    </location>
</feature>
<name>A0A9D4YU78_CHLVU</name>
<dbReference type="SUPFAM" id="SSF54236">
    <property type="entry name" value="Ubiquitin-like"/>
    <property type="match status" value="1"/>
</dbReference>
<dbReference type="Gene3D" id="1.10.8.10">
    <property type="entry name" value="DNA helicase RuvA subunit, C-terminal domain"/>
    <property type="match status" value="1"/>
</dbReference>
<dbReference type="InterPro" id="IPR009060">
    <property type="entry name" value="UBA-like_sf"/>
</dbReference>
<reference evidence="4" key="1">
    <citation type="journal article" date="2019" name="Plant J.">
        <title>Chlorella vulgaris genome assembly and annotation reveals the molecular basis for metabolic acclimation to high light conditions.</title>
        <authorList>
            <person name="Cecchin M."/>
            <person name="Marcolungo L."/>
            <person name="Rossato M."/>
            <person name="Girolomoni L."/>
            <person name="Cosentino E."/>
            <person name="Cuine S."/>
            <person name="Li-Beisson Y."/>
            <person name="Delledonne M."/>
            <person name="Ballottari M."/>
        </authorList>
    </citation>
    <scope>NUCLEOTIDE SEQUENCE</scope>
    <source>
        <strain evidence="4">211/11P</strain>
    </source>
</reference>
<dbReference type="OrthoDB" id="1026733at2759"/>
<dbReference type="PANTHER" id="PTHR23322:SF1">
    <property type="entry name" value="FAS-ASSOCIATED FACTOR 2"/>
    <property type="match status" value="1"/>
</dbReference>
<accession>A0A9D4YU78</accession>
<dbReference type="CDD" id="cd14348">
    <property type="entry name" value="UBA_p47"/>
    <property type="match status" value="1"/>
</dbReference>
<feature type="domain" description="UBX" evidence="3">
    <location>
        <begin position="389"/>
        <end position="467"/>
    </location>
</feature>
<feature type="compositionally biased region" description="Basic and acidic residues" evidence="2">
    <location>
        <begin position="305"/>
        <end position="331"/>
    </location>
</feature>
<dbReference type="InterPro" id="IPR029071">
    <property type="entry name" value="Ubiquitin-like_domsf"/>
</dbReference>
<sequence length="472" mass="51256">MEADDQQIARFMEATHTSFEQAQFFLEAAGGNYDRGVSMFYEQSGGGHPADLPPRPPAPTGALVADQFPGINAVNAYPAAARGPLPPPLQLLGVVLGAPFAVLGGGIRLLRRTLGFGAAVAGAVASRVLPARLSALLGRAGRAVFAAGRDLPPAAAAAEFAQQFTERFGGEGPQWQECGWGEAASRAHGLGKFLFAYLHSPGHQDTDAYCRDTLTSPALVPFLNEHFLCWGGDLRRSDAFRLAATLRAARYPYVALLAFSGTRTRLITAVEGKLPPARLQEVLQAALNDHGSLLWQEHAERQQRETDRLLRQEQDSEYERSLAADQQREAARAAAQAEAEAAAQAAEEAAERARAEAEAAEQQRAAAEEALRRRKSEKRAVLGEEPPAGTPETTLIRVRMPDGATHQRRFWMADSLQVVYDFVDSRDGVTALRYSLATTFPRRVYRQESLGVSLRELDLAPQAVLLLQPEDN</sequence>
<evidence type="ECO:0000256" key="2">
    <source>
        <dbReference type="SAM" id="MobiDB-lite"/>
    </source>
</evidence>
<dbReference type="Gene3D" id="3.40.30.10">
    <property type="entry name" value="Glutaredoxin"/>
    <property type="match status" value="1"/>
</dbReference>
<dbReference type="Proteomes" id="UP001055712">
    <property type="component" value="Unassembled WGS sequence"/>
</dbReference>
<evidence type="ECO:0000259" key="3">
    <source>
        <dbReference type="PROSITE" id="PS50033"/>
    </source>
</evidence>
<reference evidence="4" key="2">
    <citation type="submission" date="2020-11" db="EMBL/GenBank/DDBJ databases">
        <authorList>
            <person name="Cecchin M."/>
            <person name="Marcolungo L."/>
            <person name="Rossato M."/>
            <person name="Girolomoni L."/>
            <person name="Cosentino E."/>
            <person name="Cuine S."/>
            <person name="Li-Beisson Y."/>
            <person name="Delledonne M."/>
            <person name="Ballottari M."/>
        </authorList>
    </citation>
    <scope>NUCLEOTIDE SEQUENCE</scope>
    <source>
        <strain evidence="4">211/11P</strain>
        <tissue evidence="4">Whole cell</tissue>
    </source>
</reference>
<evidence type="ECO:0000313" key="5">
    <source>
        <dbReference type="Proteomes" id="UP001055712"/>
    </source>
</evidence>
<dbReference type="SMART" id="SM00594">
    <property type="entry name" value="UAS"/>
    <property type="match status" value="1"/>
</dbReference>
<comment type="caution">
    <text evidence="4">The sequence shown here is derived from an EMBL/GenBank/DDBJ whole genome shotgun (WGS) entry which is preliminary data.</text>
</comment>
<dbReference type="InterPro" id="IPR050730">
    <property type="entry name" value="UBX_domain-protein"/>
</dbReference>
<dbReference type="SUPFAM" id="SSF46934">
    <property type="entry name" value="UBA-like"/>
    <property type="match status" value="1"/>
</dbReference>
<dbReference type="SMART" id="SM00166">
    <property type="entry name" value="UBX"/>
    <property type="match status" value="1"/>
</dbReference>
<gene>
    <name evidence="4" type="ORF">D9Q98_006833</name>
</gene>
<dbReference type="EMBL" id="SIDB01000010">
    <property type="protein sequence ID" value="KAI3426887.1"/>
    <property type="molecule type" value="Genomic_DNA"/>
</dbReference>
<dbReference type="Gene3D" id="3.10.20.90">
    <property type="entry name" value="Phosphatidylinositol 3-kinase Catalytic Subunit, Chain A, domain 1"/>
    <property type="match status" value="1"/>
</dbReference>
<dbReference type="PANTHER" id="PTHR23322">
    <property type="entry name" value="FAS-ASSOCIATED PROTEIN"/>
    <property type="match status" value="1"/>
</dbReference>
<keyword evidence="5" id="KW-1185">Reference proteome</keyword>
<organism evidence="4 5">
    <name type="scientific">Chlorella vulgaris</name>
    <name type="common">Green alga</name>
    <dbReference type="NCBI Taxonomy" id="3077"/>
    <lineage>
        <taxon>Eukaryota</taxon>
        <taxon>Viridiplantae</taxon>
        <taxon>Chlorophyta</taxon>
        <taxon>core chlorophytes</taxon>
        <taxon>Trebouxiophyceae</taxon>
        <taxon>Chlorellales</taxon>
        <taxon>Chlorellaceae</taxon>
        <taxon>Chlorella clade</taxon>
        <taxon>Chlorella</taxon>
    </lineage>
</organism>
<keyword evidence="1" id="KW-0175">Coiled coil</keyword>
<dbReference type="GO" id="GO:0005783">
    <property type="term" value="C:endoplasmic reticulum"/>
    <property type="evidence" value="ECO:0007669"/>
    <property type="project" value="TreeGrafter"/>
</dbReference>
<dbReference type="GO" id="GO:0043130">
    <property type="term" value="F:ubiquitin binding"/>
    <property type="evidence" value="ECO:0007669"/>
    <property type="project" value="TreeGrafter"/>
</dbReference>
<protein>
    <recommendedName>
        <fullName evidence="3">UBX domain-containing protein</fullName>
    </recommendedName>
</protein>
<dbReference type="GO" id="GO:0036503">
    <property type="term" value="P:ERAD pathway"/>
    <property type="evidence" value="ECO:0007669"/>
    <property type="project" value="TreeGrafter"/>
</dbReference>
<dbReference type="Pfam" id="PF14555">
    <property type="entry name" value="UBA_4"/>
    <property type="match status" value="1"/>
</dbReference>
<dbReference type="CDD" id="cd01767">
    <property type="entry name" value="UBX"/>
    <property type="match status" value="1"/>
</dbReference>
<dbReference type="InterPro" id="IPR001012">
    <property type="entry name" value="UBX_dom"/>
</dbReference>
<dbReference type="Pfam" id="PF00789">
    <property type="entry name" value="UBX"/>
    <property type="match status" value="1"/>
</dbReference>
<feature type="compositionally biased region" description="Low complexity" evidence="2">
    <location>
        <begin position="332"/>
        <end position="347"/>
    </location>
</feature>
<dbReference type="SUPFAM" id="SSF52833">
    <property type="entry name" value="Thioredoxin-like"/>
    <property type="match status" value="1"/>
</dbReference>
<dbReference type="PROSITE" id="PS50033">
    <property type="entry name" value="UBX"/>
    <property type="match status" value="1"/>
</dbReference>